<gene>
    <name evidence="2" type="ORF">SAMN05421676_109140</name>
</gene>
<dbReference type="AlphaFoldDB" id="A0A1I0HTF3"/>
<proteinExistence type="predicted"/>
<dbReference type="EMBL" id="FOHJ01000009">
    <property type="protein sequence ID" value="SET86520.1"/>
    <property type="molecule type" value="Genomic_DNA"/>
</dbReference>
<protein>
    <submittedName>
        <fullName evidence="2">YlaH-like protein</fullName>
    </submittedName>
</protein>
<keyword evidence="1" id="KW-0812">Transmembrane</keyword>
<reference evidence="3" key="1">
    <citation type="submission" date="2016-10" db="EMBL/GenBank/DDBJ databases">
        <authorList>
            <person name="Varghese N."/>
            <person name="Submissions S."/>
        </authorList>
    </citation>
    <scope>NUCLEOTIDE SEQUENCE [LARGE SCALE GENOMIC DNA]</scope>
    <source>
        <strain evidence="3">CGMCC 1.3566</strain>
    </source>
</reference>
<dbReference type="Pfam" id="PF14036">
    <property type="entry name" value="YlaH"/>
    <property type="match status" value="1"/>
</dbReference>
<evidence type="ECO:0000313" key="2">
    <source>
        <dbReference type="EMBL" id="SET86520.1"/>
    </source>
</evidence>
<dbReference type="InterPro" id="IPR025620">
    <property type="entry name" value="YlaH"/>
</dbReference>
<accession>A0A1I0HTF3</accession>
<keyword evidence="3" id="KW-1185">Reference proteome</keyword>
<sequence>MPNEEIIAGQGFRPITEFLLNQIGGQTGVILLYFSILIFAALTYKLGFARKLPLLKSIIVYILLALGCFILLFFAILLPMLEVLVICSLVLGIYRYRLAQERKRRNGEGVENQT</sequence>
<keyword evidence="1" id="KW-0472">Membrane</keyword>
<dbReference type="STRING" id="237682.SAMN05421676_109140"/>
<dbReference type="RefSeq" id="WP_093136546.1">
    <property type="nucleotide sequence ID" value="NZ_FOHJ01000009.1"/>
</dbReference>
<dbReference type="Proteomes" id="UP000199095">
    <property type="component" value="Unassembled WGS sequence"/>
</dbReference>
<keyword evidence="1" id="KW-1133">Transmembrane helix</keyword>
<feature type="transmembrane region" description="Helical" evidence="1">
    <location>
        <begin position="23"/>
        <end position="42"/>
    </location>
</feature>
<feature type="transmembrane region" description="Helical" evidence="1">
    <location>
        <begin position="54"/>
        <end position="74"/>
    </location>
</feature>
<dbReference type="OrthoDB" id="2680377at2"/>
<feature type="transmembrane region" description="Helical" evidence="1">
    <location>
        <begin position="80"/>
        <end position="96"/>
    </location>
</feature>
<organism evidence="2 3">
    <name type="scientific">Salinibacillus kushneri</name>
    <dbReference type="NCBI Taxonomy" id="237682"/>
    <lineage>
        <taxon>Bacteria</taxon>
        <taxon>Bacillati</taxon>
        <taxon>Bacillota</taxon>
        <taxon>Bacilli</taxon>
        <taxon>Bacillales</taxon>
        <taxon>Bacillaceae</taxon>
        <taxon>Salinibacillus</taxon>
    </lineage>
</organism>
<evidence type="ECO:0000313" key="3">
    <source>
        <dbReference type="Proteomes" id="UP000199095"/>
    </source>
</evidence>
<name>A0A1I0HTF3_9BACI</name>
<evidence type="ECO:0000256" key="1">
    <source>
        <dbReference type="SAM" id="Phobius"/>
    </source>
</evidence>